<accession>A0ABQ5KGE8</accession>
<protein>
    <submittedName>
        <fullName evidence="1">Uncharacterized protein</fullName>
    </submittedName>
</protein>
<keyword evidence="2" id="KW-1185">Reference proteome</keyword>
<dbReference type="Proteomes" id="UP001057375">
    <property type="component" value="Unassembled WGS sequence"/>
</dbReference>
<dbReference type="EMBL" id="BQXS01009700">
    <property type="protein sequence ID" value="GKT31571.1"/>
    <property type="molecule type" value="Genomic_DNA"/>
</dbReference>
<proteinExistence type="predicted"/>
<evidence type="ECO:0000313" key="1">
    <source>
        <dbReference type="EMBL" id="GKT31571.1"/>
    </source>
</evidence>
<sequence>TISMEQDADSMPLTPLLHQNDQNNFSNFGIDATPTEISDIVDHSHDISDVSEIIVDRHDEEPMHDEWDDSVSIDGTSVSHIDGGFLPTMRRSSTATDLTPFVRIDETTHDKESRHHRSSSFPSPRSQIYEEQIHILHNHLMEKTPKLKKSLSGYFNSPFQLKSKKPKKVHVKSVPTTDIYVAPERVKVAERVFSRLPYIGVPCYGEERRRIIMNQATSPIGKVTYDESDEKSTVVRSPFDQQAYLAWEEIFKNLFAKPSIYEEKEVKEFERTRTHLLSNRFQLLRLRMLSIASFHASLLYWQMYYMTSKPSAQDQKLTDDDKAKARDALARNQDPSTIHTYVDTCCKERSDDITDSHLSIGLTFLKIVMKNLICLLDIVEDDKREGDGMTRDLKRDIVEVLYECLYLSYHIPFRVGMRKSADIIEIREMVFGSFKNHKSLRESLKEVEFRKHLGVLKQILENKEDNYERMNSFYSEFLPDLYARLSVTRKSTVTSRDERITEQDKKLISIDIERVIDGRDDIKSFLTWIVILEELLGISFDQS</sequence>
<reference evidence="1" key="1">
    <citation type="submission" date="2022-03" db="EMBL/GenBank/DDBJ databases">
        <title>Draft genome sequence of Aduncisulcus paluster, a free-living microaerophilic Fornicata.</title>
        <authorList>
            <person name="Yuyama I."/>
            <person name="Kume K."/>
            <person name="Tamura T."/>
            <person name="Inagaki Y."/>
            <person name="Hashimoto T."/>
        </authorList>
    </citation>
    <scope>NUCLEOTIDE SEQUENCE</scope>
    <source>
        <strain evidence="1">NY0171</strain>
    </source>
</reference>
<feature type="non-terminal residue" evidence="1">
    <location>
        <position position="1"/>
    </location>
</feature>
<gene>
    <name evidence="1" type="ORF">ADUPG1_005976</name>
</gene>
<name>A0ABQ5KGE8_9EUKA</name>
<comment type="caution">
    <text evidence="1">The sequence shown here is derived from an EMBL/GenBank/DDBJ whole genome shotgun (WGS) entry which is preliminary data.</text>
</comment>
<organism evidence="1 2">
    <name type="scientific">Aduncisulcus paluster</name>
    <dbReference type="NCBI Taxonomy" id="2918883"/>
    <lineage>
        <taxon>Eukaryota</taxon>
        <taxon>Metamonada</taxon>
        <taxon>Carpediemonas-like organisms</taxon>
        <taxon>Aduncisulcus</taxon>
    </lineage>
</organism>
<evidence type="ECO:0000313" key="2">
    <source>
        <dbReference type="Proteomes" id="UP001057375"/>
    </source>
</evidence>